<protein>
    <recommendedName>
        <fullName evidence="5">RING-type domain-containing protein</fullName>
    </recommendedName>
</protein>
<evidence type="ECO:0000256" key="4">
    <source>
        <dbReference type="PROSITE-ProRule" id="PRU00175"/>
    </source>
</evidence>
<dbReference type="AlphaFoldDB" id="A0AA39WS54"/>
<organism evidence="6 7">
    <name type="scientific">Immersiella caudata</name>
    <dbReference type="NCBI Taxonomy" id="314043"/>
    <lineage>
        <taxon>Eukaryota</taxon>
        <taxon>Fungi</taxon>
        <taxon>Dikarya</taxon>
        <taxon>Ascomycota</taxon>
        <taxon>Pezizomycotina</taxon>
        <taxon>Sordariomycetes</taxon>
        <taxon>Sordariomycetidae</taxon>
        <taxon>Sordariales</taxon>
        <taxon>Lasiosphaeriaceae</taxon>
        <taxon>Immersiella</taxon>
    </lineage>
</organism>
<evidence type="ECO:0000256" key="1">
    <source>
        <dbReference type="ARBA" id="ARBA00022723"/>
    </source>
</evidence>
<comment type="caution">
    <text evidence="6">The sequence shown here is derived from an EMBL/GenBank/DDBJ whole genome shotgun (WGS) entry which is preliminary data.</text>
</comment>
<dbReference type="GO" id="GO:0008270">
    <property type="term" value="F:zinc ion binding"/>
    <property type="evidence" value="ECO:0007669"/>
    <property type="project" value="UniProtKB-KW"/>
</dbReference>
<name>A0AA39WS54_9PEZI</name>
<evidence type="ECO:0000259" key="5">
    <source>
        <dbReference type="PROSITE" id="PS50089"/>
    </source>
</evidence>
<dbReference type="Pfam" id="PF13639">
    <property type="entry name" value="zf-RING_2"/>
    <property type="match status" value="1"/>
</dbReference>
<accession>A0AA39WS54</accession>
<gene>
    <name evidence="6" type="ORF">B0T14DRAFT_430572</name>
</gene>
<reference evidence="6" key="1">
    <citation type="submission" date="2023-06" db="EMBL/GenBank/DDBJ databases">
        <title>Genome-scale phylogeny and comparative genomics of the fungal order Sordariales.</title>
        <authorList>
            <consortium name="Lawrence Berkeley National Laboratory"/>
            <person name="Hensen N."/>
            <person name="Bonometti L."/>
            <person name="Westerberg I."/>
            <person name="Brannstrom I.O."/>
            <person name="Guillou S."/>
            <person name="Cros-Aarteil S."/>
            <person name="Calhoun S."/>
            <person name="Haridas S."/>
            <person name="Kuo A."/>
            <person name="Mondo S."/>
            <person name="Pangilinan J."/>
            <person name="Riley R."/>
            <person name="Labutti K."/>
            <person name="Andreopoulos B."/>
            <person name="Lipzen A."/>
            <person name="Chen C."/>
            <person name="Yanf M."/>
            <person name="Daum C."/>
            <person name="Ng V."/>
            <person name="Clum A."/>
            <person name="Steindorff A."/>
            <person name="Ohm R."/>
            <person name="Martin F."/>
            <person name="Silar P."/>
            <person name="Natvig D."/>
            <person name="Lalanne C."/>
            <person name="Gautier V."/>
            <person name="Ament-Velasquez S.L."/>
            <person name="Kruys A."/>
            <person name="Hutchinson M.I."/>
            <person name="Powell A.J."/>
            <person name="Barry K."/>
            <person name="Miller A.N."/>
            <person name="Grigoriev I.V."/>
            <person name="Debuchy R."/>
            <person name="Gladieux P."/>
            <person name="Thoren M.H."/>
            <person name="Johannesson H."/>
        </authorList>
    </citation>
    <scope>NUCLEOTIDE SEQUENCE</scope>
    <source>
        <strain evidence="6">CBS 606.72</strain>
    </source>
</reference>
<dbReference type="Proteomes" id="UP001175000">
    <property type="component" value="Unassembled WGS sequence"/>
</dbReference>
<keyword evidence="7" id="KW-1185">Reference proteome</keyword>
<evidence type="ECO:0000256" key="2">
    <source>
        <dbReference type="ARBA" id="ARBA00022771"/>
    </source>
</evidence>
<evidence type="ECO:0000256" key="3">
    <source>
        <dbReference type="ARBA" id="ARBA00022833"/>
    </source>
</evidence>
<keyword evidence="1" id="KW-0479">Metal-binding</keyword>
<evidence type="ECO:0000313" key="6">
    <source>
        <dbReference type="EMBL" id="KAK0620355.1"/>
    </source>
</evidence>
<dbReference type="SUPFAM" id="SSF57850">
    <property type="entry name" value="RING/U-box"/>
    <property type="match status" value="1"/>
</dbReference>
<dbReference type="Gene3D" id="3.30.40.10">
    <property type="entry name" value="Zinc/RING finger domain, C3HC4 (zinc finger)"/>
    <property type="match status" value="1"/>
</dbReference>
<dbReference type="EMBL" id="JAULSU010000004">
    <property type="protein sequence ID" value="KAK0620355.1"/>
    <property type="molecule type" value="Genomic_DNA"/>
</dbReference>
<dbReference type="PROSITE" id="PS00518">
    <property type="entry name" value="ZF_RING_1"/>
    <property type="match status" value="1"/>
</dbReference>
<feature type="domain" description="RING-type" evidence="5">
    <location>
        <begin position="29"/>
        <end position="85"/>
    </location>
</feature>
<dbReference type="InterPro" id="IPR017907">
    <property type="entry name" value="Znf_RING_CS"/>
</dbReference>
<dbReference type="InterPro" id="IPR001841">
    <property type="entry name" value="Znf_RING"/>
</dbReference>
<dbReference type="InterPro" id="IPR013083">
    <property type="entry name" value="Znf_RING/FYVE/PHD"/>
</dbReference>
<dbReference type="SMART" id="SM00184">
    <property type="entry name" value="RING"/>
    <property type="match status" value="1"/>
</dbReference>
<dbReference type="PROSITE" id="PS50089">
    <property type="entry name" value="ZF_RING_2"/>
    <property type="match status" value="1"/>
</dbReference>
<keyword evidence="2 4" id="KW-0863">Zinc-finger</keyword>
<sequence length="177" mass="20036">MADGCSEHISNYAPDPKETFLQEKKYIVCPICQDVKLKPFPRRGETGDPVVGEYENPALLPCGHLFCIDCIAIWLNTNLQCPKCRLSLKHELCKHPVLPYILTADDIFGAPGTIPKGGKIQDQCPPCRKLTDRRTAYSLYQELRKDLVEAPEGQKEAKRRHMDSVMRSFVGDQHPGW</sequence>
<evidence type="ECO:0000313" key="7">
    <source>
        <dbReference type="Proteomes" id="UP001175000"/>
    </source>
</evidence>
<proteinExistence type="predicted"/>
<keyword evidence="3" id="KW-0862">Zinc</keyword>